<evidence type="ECO:0000256" key="1">
    <source>
        <dbReference type="SAM" id="MobiDB-lite"/>
    </source>
</evidence>
<feature type="region of interest" description="Disordered" evidence="1">
    <location>
        <begin position="29"/>
        <end position="53"/>
    </location>
</feature>
<organism evidence="2 3">
    <name type="scientific">Pristionchus pacificus</name>
    <name type="common">Parasitic nematode worm</name>
    <dbReference type="NCBI Taxonomy" id="54126"/>
    <lineage>
        <taxon>Eukaryota</taxon>
        <taxon>Metazoa</taxon>
        <taxon>Ecdysozoa</taxon>
        <taxon>Nematoda</taxon>
        <taxon>Chromadorea</taxon>
        <taxon>Rhabditida</taxon>
        <taxon>Rhabditina</taxon>
        <taxon>Diplogasteromorpha</taxon>
        <taxon>Diplogasteroidea</taxon>
        <taxon>Neodiplogasteridae</taxon>
        <taxon>Pristionchus</taxon>
    </lineage>
</organism>
<evidence type="ECO:0000313" key="2">
    <source>
        <dbReference type="EnsemblMetazoa" id="PPA44739.1"/>
    </source>
</evidence>
<gene>
    <name evidence="2" type="primary">WBGene00283108</name>
</gene>
<evidence type="ECO:0000313" key="3">
    <source>
        <dbReference type="Proteomes" id="UP000005239"/>
    </source>
</evidence>
<dbReference type="OrthoDB" id="1668162at2759"/>
<proteinExistence type="predicted"/>
<protein>
    <submittedName>
        <fullName evidence="2">Uncharacterized protein</fullName>
    </submittedName>
</protein>
<accession>A0A2A6CHM5</accession>
<reference evidence="3" key="1">
    <citation type="journal article" date="2008" name="Nat. Genet.">
        <title>The Pristionchus pacificus genome provides a unique perspective on nematode lifestyle and parasitism.</title>
        <authorList>
            <person name="Dieterich C."/>
            <person name="Clifton S.W."/>
            <person name="Schuster L.N."/>
            <person name="Chinwalla A."/>
            <person name="Delehaunty K."/>
            <person name="Dinkelacker I."/>
            <person name="Fulton L."/>
            <person name="Fulton R."/>
            <person name="Godfrey J."/>
            <person name="Minx P."/>
            <person name="Mitreva M."/>
            <person name="Roeseler W."/>
            <person name="Tian H."/>
            <person name="Witte H."/>
            <person name="Yang S.P."/>
            <person name="Wilson R.K."/>
            <person name="Sommer R.J."/>
        </authorList>
    </citation>
    <scope>NUCLEOTIDE SEQUENCE [LARGE SCALE GENOMIC DNA]</scope>
    <source>
        <strain evidence="3">PS312</strain>
    </source>
</reference>
<dbReference type="EnsemblMetazoa" id="PPA44739.1">
    <property type="protein sequence ID" value="PPA44739.1"/>
    <property type="gene ID" value="WBGene00283108"/>
</dbReference>
<feature type="compositionally biased region" description="Low complexity" evidence="1">
    <location>
        <begin position="39"/>
        <end position="53"/>
    </location>
</feature>
<keyword evidence="3" id="KW-1185">Reference proteome</keyword>
<reference evidence="2" key="2">
    <citation type="submission" date="2022-06" db="UniProtKB">
        <authorList>
            <consortium name="EnsemblMetazoa"/>
        </authorList>
    </citation>
    <scope>IDENTIFICATION</scope>
    <source>
        <strain evidence="2">PS312</strain>
    </source>
</reference>
<accession>A0A8R1V2I2</accession>
<name>A0A2A6CHM5_PRIPA</name>
<dbReference type="Proteomes" id="UP000005239">
    <property type="component" value="Unassembled WGS sequence"/>
</dbReference>
<sequence length="130" mass="14052">MPKDDPTSYMDQYAVQVVEFMKTCFPNVRGRGRPMHGRTSPISPSSPSTRRNISNPLFFGAPSLFPQGPPGANGLANSPISLLLGNARNNNMLMDGRLLGLRGPIGLPPPMVKGVLSKMLKVDRLVPNVI</sequence>
<dbReference type="AlphaFoldDB" id="A0A2A6CHM5"/>